<dbReference type="HOGENOM" id="CLU_055859_6_1_1"/>
<evidence type="ECO:0000256" key="1">
    <source>
        <dbReference type="SAM" id="MobiDB-lite"/>
    </source>
</evidence>
<accession>V5G017</accession>
<evidence type="ECO:0000313" key="4">
    <source>
        <dbReference type="EMBL" id="GAD97683.1"/>
    </source>
</evidence>
<keyword evidence="2" id="KW-1133">Transmembrane helix</keyword>
<evidence type="ECO:0000313" key="5">
    <source>
        <dbReference type="Proteomes" id="UP000018001"/>
    </source>
</evidence>
<organism evidence="4 5">
    <name type="scientific">Byssochlamys spectabilis (strain No. 5 / NBRC 109023)</name>
    <name type="common">Paecilomyces variotii</name>
    <dbReference type="NCBI Taxonomy" id="1356009"/>
    <lineage>
        <taxon>Eukaryota</taxon>
        <taxon>Fungi</taxon>
        <taxon>Dikarya</taxon>
        <taxon>Ascomycota</taxon>
        <taxon>Pezizomycotina</taxon>
        <taxon>Eurotiomycetes</taxon>
        <taxon>Eurotiomycetidae</taxon>
        <taxon>Eurotiales</taxon>
        <taxon>Thermoascaceae</taxon>
        <taxon>Paecilomyces</taxon>
    </lineage>
</organism>
<reference evidence="5" key="1">
    <citation type="journal article" date="2014" name="Genome Announc.">
        <title>Draft genome sequence of the formaldehyde-resistant fungus Byssochlamys spectabilis No. 5 (anamorph Paecilomyces variotii No. 5) (NBRC109023).</title>
        <authorList>
            <person name="Oka T."/>
            <person name="Ekino K."/>
            <person name="Fukuda K."/>
            <person name="Nomura Y."/>
        </authorList>
    </citation>
    <scope>NUCLEOTIDE SEQUENCE [LARGE SCALE GENOMIC DNA]</scope>
    <source>
        <strain evidence="5">No. 5 / NBRC 109023</strain>
    </source>
</reference>
<evidence type="ECO:0000256" key="3">
    <source>
        <dbReference type="SAM" id="SignalP"/>
    </source>
</evidence>
<feature type="transmembrane region" description="Helical" evidence="2">
    <location>
        <begin position="185"/>
        <end position="207"/>
    </location>
</feature>
<evidence type="ECO:0000256" key="2">
    <source>
        <dbReference type="SAM" id="Phobius"/>
    </source>
</evidence>
<feature type="region of interest" description="Disordered" evidence="1">
    <location>
        <begin position="217"/>
        <end position="238"/>
    </location>
</feature>
<name>V5G017_BYSSN</name>
<evidence type="ECO:0008006" key="6">
    <source>
        <dbReference type="Google" id="ProtNLM"/>
    </source>
</evidence>
<dbReference type="EMBL" id="BAUL01000210">
    <property type="protein sequence ID" value="GAD97683.1"/>
    <property type="molecule type" value="Genomic_DNA"/>
</dbReference>
<keyword evidence="2" id="KW-0812">Transmembrane</keyword>
<comment type="caution">
    <text evidence="4">The sequence shown here is derived from an EMBL/GenBank/DDBJ whole genome shotgun (WGS) entry which is preliminary data.</text>
</comment>
<dbReference type="eggNOG" id="ENOG502SQDU">
    <property type="taxonomic scope" value="Eukaryota"/>
</dbReference>
<sequence length="262" mass="27004">MIWPSLLILLGLRCISPVLASDDRICYNPDGSEASADIPCTSDATTWCCNRNDICMSNGLCYLQHDGGFALSRASCTDRTWNGDGCYQYCWKINPSSGFPIVAAAYNGSSTTYCCGTASYENGEVTCGFGTASVPAGTAIPGVAALAVSSSTASPASNTSSNSSSFGNCSNSRADSSDCSSHDTAIGAGVGVPLGAIAIASLAWAFWERRGRLKAAAQGPGMSASGPSHLGGHFTDAVPPVELANDTSVSELYNQKGYTPRN</sequence>
<dbReference type="OrthoDB" id="5215637at2759"/>
<gene>
    <name evidence="4" type="ORF">PVAR5_6363</name>
</gene>
<dbReference type="InParanoid" id="V5G017"/>
<keyword evidence="3" id="KW-0732">Signal</keyword>
<keyword evidence="5" id="KW-1185">Reference proteome</keyword>
<dbReference type="Proteomes" id="UP000018001">
    <property type="component" value="Unassembled WGS sequence"/>
</dbReference>
<keyword evidence="2" id="KW-0472">Membrane</keyword>
<dbReference type="AlphaFoldDB" id="V5G017"/>
<feature type="chain" id="PRO_5004733519" description="Mid2 domain-containing protein" evidence="3">
    <location>
        <begin position="21"/>
        <end position="262"/>
    </location>
</feature>
<feature type="signal peptide" evidence="3">
    <location>
        <begin position="1"/>
        <end position="20"/>
    </location>
</feature>
<protein>
    <recommendedName>
        <fullName evidence="6">Mid2 domain-containing protein</fullName>
    </recommendedName>
</protein>
<proteinExistence type="predicted"/>